<sequence length="145" mass="15952">MSTILLTLDSLAGVTSYLEKSFEMIQKLQGENVLLLDILDTAELELAEAQDDDFLPALEKSKEAALEALLAQLQTRYPEVAIEASLQTGNPKRKIIDEAKRLNAELVISGSHQYSNLEYLLSHGSVAAYLAKHLPCDLLILKGEV</sequence>
<dbReference type="Pfam" id="PF00582">
    <property type="entry name" value="Usp"/>
    <property type="match status" value="1"/>
</dbReference>
<dbReference type="CDD" id="cd00293">
    <property type="entry name" value="USP-like"/>
    <property type="match status" value="1"/>
</dbReference>
<dbReference type="PANTHER" id="PTHR31964:SF113">
    <property type="entry name" value="USPA DOMAIN-CONTAINING PROTEIN"/>
    <property type="match status" value="1"/>
</dbReference>
<comment type="caution">
    <text evidence="2">The sequence shown here is derived from an EMBL/GenBank/DDBJ whole genome shotgun (WGS) entry which is preliminary data.</text>
</comment>
<feature type="domain" description="UspA" evidence="1">
    <location>
        <begin position="3"/>
        <end position="142"/>
    </location>
</feature>
<dbReference type="RefSeq" id="WP_161870710.1">
    <property type="nucleotide sequence ID" value="NZ_JAQFAM010000022.1"/>
</dbReference>
<protein>
    <recommendedName>
        <fullName evidence="1">UspA domain-containing protein</fullName>
    </recommendedName>
</protein>
<keyword evidence="3" id="KW-1185">Reference proteome</keyword>
<dbReference type="Gene3D" id="3.40.50.620">
    <property type="entry name" value="HUPs"/>
    <property type="match status" value="1"/>
</dbReference>
<evidence type="ECO:0000313" key="3">
    <source>
        <dbReference type="Proteomes" id="UP001429357"/>
    </source>
</evidence>
<evidence type="ECO:0000259" key="1">
    <source>
        <dbReference type="Pfam" id="PF00582"/>
    </source>
</evidence>
<dbReference type="EMBL" id="MAEI02000001">
    <property type="protein sequence ID" value="MEO1781099.1"/>
    <property type="molecule type" value="Genomic_DNA"/>
</dbReference>
<name>A0ABV0F1D7_9ENTE</name>
<reference evidence="2 3" key="2">
    <citation type="submission" date="2024-02" db="EMBL/GenBank/DDBJ databases">
        <title>The Genome Sequence of Enterococcus diestrammenae JM9A.</title>
        <authorList>
            <person name="Earl A."/>
            <person name="Manson A."/>
            <person name="Gilmore M."/>
            <person name="Sanders J."/>
            <person name="Shea T."/>
            <person name="Howe W."/>
            <person name="Livny J."/>
            <person name="Cuomo C."/>
            <person name="Neafsey D."/>
            <person name="Birren B."/>
        </authorList>
    </citation>
    <scope>NUCLEOTIDE SEQUENCE [LARGE SCALE GENOMIC DNA]</scope>
    <source>
        <strain evidence="2 3">JM9A</strain>
    </source>
</reference>
<dbReference type="SUPFAM" id="SSF52402">
    <property type="entry name" value="Adenine nucleotide alpha hydrolases-like"/>
    <property type="match status" value="1"/>
</dbReference>
<dbReference type="Proteomes" id="UP001429357">
    <property type="component" value="Unassembled WGS sequence"/>
</dbReference>
<accession>A0ABV0F1D7</accession>
<dbReference type="InterPro" id="IPR014729">
    <property type="entry name" value="Rossmann-like_a/b/a_fold"/>
</dbReference>
<dbReference type="PANTHER" id="PTHR31964">
    <property type="entry name" value="ADENINE NUCLEOTIDE ALPHA HYDROLASES-LIKE SUPERFAMILY PROTEIN"/>
    <property type="match status" value="1"/>
</dbReference>
<gene>
    <name evidence="2" type="ORF">BAU18_000678</name>
</gene>
<dbReference type="InterPro" id="IPR006016">
    <property type="entry name" value="UspA"/>
</dbReference>
<evidence type="ECO:0000313" key="2">
    <source>
        <dbReference type="EMBL" id="MEO1781099.1"/>
    </source>
</evidence>
<proteinExistence type="predicted"/>
<reference evidence="3" key="1">
    <citation type="submission" date="2016-06" db="EMBL/GenBank/DDBJ databases">
        <title>Four novel species of enterococci isolated from chicken manure.</title>
        <authorList>
            <person name="Van Tyne D."/>
        </authorList>
    </citation>
    <scope>NUCLEOTIDE SEQUENCE [LARGE SCALE GENOMIC DNA]</scope>
    <source>
        <strain evidence="3">JM9A</strain>
    </source>
</reference>
<organism evidence="2 3">
    <name type="scientific">Enterococcus diestrammenae</name>
    <dbReference type="NCBI Taxonomy" id="1155073"/>
    <lineage>
        <taxon>Bacteria</taxon>
        <taxon>Bacillati</taxon>
        <taxon>Bacillota</taxon>
        <taxon>Bacilli</taxon>
        <taxon>Lactobacillales</taxon>
        <taxon>Enterococcaceae</taxon>
        <taxon>Enterococcus</taxon>
    </lineage>
</organism>